<evidence type="ECO:0000256" key="1">
    <source>
        <dbReference type="SAM" id="Phobius"/>
    </source>
</evidence>
<sequence>MGVALAVGAGYTLGMYALAALGGYQFDASSTLQLLFYVVWITGGQLLLGSLPTYLLVRYGYLSPFVLFVGIAGYAVSVELSGSADSSLAIYGMFWILPVGSILAVSGIEHVARAIVLE</sequence>
<evidence type="ECO:0000313" key="2">
    <source>
        <dbReference type="EMBL" id="MCU4743099.1"/>
    </source>
</evidence>
<comment type="caution">
    <text evidence="2">The sequence shown here is derived from an EMBL/GenBank/DDBJ whole genome shotgun (WGS) entry which is preliminary data.</text>
</comment>
<dbReference type="Proteomes" id="UP001321018">
    <property type="component" value="Unassembled WGS sequence"/>
</dbReference>
<dbReference type="AlphaFoldDB" id="A0AAP2Z2V5"/>
<accession>A0AAP2Z2V5</accession>
<protein>
    <submittedName>
        <fullName evidence="2">Uncharacterized protein</fullName>
    </submittedName>
</protein>
<keyword evidence="1" id="KW-1133">Transmembrane helix</keyword>
<dbReference type="RefSeq" id="WP_338004917.1">
    <property type="nucleotide sequence ID" value="NZ_JAOPKA010000012.1"/>
</dbReference>
<gene>
    <name evidence="2" type="ORF">OB960_17060</name>
</gene>
<feature type="transmembrane region" description="Helical" evidence="1">
    <location>
        <begin position="88"/>
        <end position="108"/>
    </location>
</feature>
<keyword evidence="1" id="KW-0472">Membrane</keyword>
<evidence type="ECO:0000313" key="3">
    <source>
        <dbReference type="Proteomes" id="UP001321018"/>
    </source>
</evidence>
<reference evidence="2" key="1">
    <citation type="submission" date="2022-09" db="EMBL/GenBank/DDBJ databases">
        <title>Enrichment on poylsaccharides allowed isolation of novel metabolic and taxonomic groups of Haloarchaea.</title>
        <authorList>
            <person name="Sorokin D.Y."/>
            <person name="Elcheninov A.G."/>
            <person name="Khizhniak T.V."/>
            <person name="Kolganova T.V."/>
            <person name="Kublanov I.V."/>
        </authorList>
    </citation>
    <scope>NUCLEOTIDE SEQUENCE</scope>
    <source>
        <strain evidence="2">AArc-xg1-1</strain>
    </source>
</reference>
<proteinExistence type="predicted"/>
<feature type="transmembrane region" description="Helical" evidence="1">
    <location>
        <begin position="35"/>
        <end position="57"/>
    </location>
</feature>
<keyword evidence="1" id="KW-0812">Transmembrane</keyword>
<dbReference type="EMBL" id="JAOPKA010000012">
    <property type="protein sequence ID" value="MCU4743099.1"/>
    <property type="molecule type" value="Genomic_DNA"/>
</dbReference>
<feature type="transmembrane region" description="Helical" evidence="1">
    <location>
        <begin position="64"/>
        <end position="82"/>
    </location>
</feature>
<name>A0AAP2Z2V5_9EURY</name>
<organism evidence="2 3">
    <name type="scientific">Natronoglomus mannanivorans</name>
    <dbReference type="NCBI Taxonomy" id="2979990"/>
    <lineage>
        <taxon>Archaea</taxon>
        <taxon>Methanobacteriati</taxon>
        <taxon>Methanobacteriota</taxon>
        <taxon>Stenosarchaea group</taxon>
        <taxon>Halobacteria</taxon>
        <taxon>Halobacteriales</taxon>
        <taxon>Natrialbaceae</taxon>
        <taxon>Natronoglomus</taxon>
    </lineage>
</organism>